<reference evidence="1 2" key="1">
    <citation type="journal article" date="2019" name="Nat. Ecol. Evol.">
        <title>Megaphylogeny resolves global patterns of mushroom evolution.</title>
        <authorList>
            <person name="Varga T."/>
            <person name="Krizsan K."/>
            <person name="Foldi C."/>
            <person name="Dima B."/>
            <person name="Sanchez-Garcia M."/>
            <person name="Sanchez-Ramirez S."/>
            <person name="Szollosi G.J."/>
            <person name="Szarkandi J.G."/>
            <person name="Papp V."/>
            <person name="Albert L."/>
            <person name="Andreopoulos W."/>
            <person name="Angelini C."/>
            <person name="Antonin V."/>
            <person name="Barry K.W."/>
            <person name="Bougher N.L."/>
            <person name="Buchanan P."/>
            <person name="Buyck B."/>
            <person name="Bense V."/>
            <person name="Catcheside P."/>
            <person name="Chovatia M."/>
            <person name="Cooper J."/>
            <person name="Damon W."/>
            <person name="Desjardin D."/>
            <person name="Finy P."/>
            <person name="Geml J."/>
            <person name="Haridas S."/>
            <person name="Hughes K."/>
            <person name="Justo A."/>
            <person name="Karasinski D."/>
            <person name="Kautmanova I."/>
            <person name="Kiss B."/>
            <person name="Kocsube S."/>
            <person name="Kotiranta H."/>
            <person name="LaButti K.M."/>
            <person name="Lechner B.E."/>
            <person name="Liimatainen K."/>
            <person name="Lipzen A."/>
            <person name="Lukacs Z."/>
            <person name="Mihaltcheva S."/>
            <person name="Morgado L.N."/>
            <person name="Niskanen T."/>
            <person name="Noordeloos M.E."/>
            <person name="Ohm R.A."/>
            <person name="Ortiz-Santana B."/>
            <person name="Ovrebo C."/>
            <person name="Racz N."/>
            <person name="Riley R."/>
            <person name="Savchenko A."/>
            <person name="Shiryaev A."/>
            <person name="Soop K."/>
            <person name="Spirin V."/>
            <person name="Szebenyi C."/>
            <person name="Tomsovsky M."/>
            <person name="Tulloss R.E."/>
            <person name="Uehling J."/>
            <person name="Grigoriev I.V."/>
            <person name="Vagvolgyi C."/>
            <person name="Papp T."/>
            <person name="Martin F.M."/>
            <person name="Miettinen O."/>
            <person name="Hibbett D.S."/>
            <person name="Nagy L.G."/>
        </authorList>
    </citation>
    <scope>NUCLEOTIDE SEQUENCE [LARGE SCALE GENOMIC DNA]</scope>
    <source>
        <strain evidence="1 2">FP101781</strain>
    </source>
</reference>
<sequence length="161" mass="17442">MSIGPVSGAYRIYGLGHTVQLGSVFTTPGPPPTNSLWPIEGHPEDAYGLAYFHLTRLNNGKYHISLASAPVVSSQSALWANASGGDPLIEWTIESIPQHGKTAHLISGPTNDPRGNFTRGWWTSFTPSTRPQAFLDGLLVSTPSIPPYYPSSKIFHIDELD</sequence>
<dbReference type="OrthoDB" id="10369439at2759"/>
<dbReference type="InterPro" id="IPR031755">
    <property type="entry name" value="Inhibitor_I66"/>
</dbReference>
<protein>
    <submittedName>
        <fullName evidence="1">Uncharacterized protein</fullName>
    </submittedName>
</protein>
<evidence type="ECO:0000313" key="1">
    <source>
        <dbReference type="EMBL" id="TEB29818.1"/>
    </source>
</evidence>
<dbReference type="EMBL" id="QPFP01000025">
    <property type="protein sequence ID" value="TEB29818.1"/>
    <property type="molecule type" value="Genomic_DNA"/>
</dbReference>
<dbReference type="AlphaFoldDB" id="A0A4Y7T789"/>
<comment type="caution">
    <text evidence="1">The sequence shown here is derived from an EMBL/GenBank/DDBJ whole genome shotgun (WGS) entry which is preliminary data.</text>
</comment>
<dbReference type="Proteomes" id="UP000298030">
    <property type="component" value="Unassembled WGS sequence"/>
</dbReference>
<dbReference type="Gene3D" id="2.80.10.50">
    <property type="match status" value="1"/>
</dbReference>
<accession>A0A4Y7T789</accession>
<name>A0A4Y7T789_COPMI</name>
<keyword evidence="2" id="KW-1185">Reference proteome</keyword>
<organism evidence="1 2">
    <name type="scientific">Coprinellus micaceus</name>
    <name type="common">Glistening ink-cap mushroom</name>
    <name type="synonym">Coprinus micaceus</name>
    <dbReference type="NCBI Taxonomy" id="71717"/>
    <lineage>
        <taxon>Eukaryota</taxon>
        <taxon>Fungi</taxon>
        <taxon>Dikarya</taxon>
        <taxon>Basidiomycota</taxon>
        <taxon>Agaricomycotina</taxon>
        <taxon>Agaricomycetes</taxon>
        <taxon>Agaricomycetidae</taxon>
        <taxon>Agaricales</taxon>
        <taxon>Agaricineae</taxon>
        <taxon>Psathyrellaceae</taxon>
        <taxon>Coprinellus</taxon>
    </lineage>
</organism>
<dbReference type="GO" id="GO:0004867">
    <property type="term" value="F:serine-type endopeptidase inhibitor activity"/>
    <property type="evidence" value="ECO:0007669"/>
    <property type="project" value="InterPro"/>
</dbReference>
<evidence type="ECO:0000313" key="2">
    <source>
        <dbReference type="Proteomes" id="UP000298030"/>
    </source>
</evidence>
<gene>
    <name evidence="1" type="ORF">FA13DRAFT_1814924</name>
</gene>
<dbReference type="Pfam" id="PF16850">
    <property type="entry name" value="Inhibitor_I66"/>
    <property type="match status" value="1"/>
</dbReference>
<proteinExistence type="predicted"/>